<evidence type="ECO:0000313" key="3">
    <source>
        <dbReference type="Proteomes" id="UP001224775"/>
    </source>
</evidence>
<organism evidence="2 3">
    <name type="scientific">Skeletonema marinoi</name>
    <dbReference type="NCBI Taxonomy" id="267567"/>
    <lineage>
        <taxon>Eukaryota</taxon>
        <taxon>Sar</taxon>
        <taxon>Stramenopiles</taxon>
        <taxon>Ochrophyta</taxon>
        <taxon>Bacillariophyta</taxon>
        <taxon>Coscinodiscophyceae</taxon>
        <taxon>Thalassiosirophycidae</taxon>
        <taxon>Thalassiosirales</taxon>
        <taxon>Skeletonemataceae</taxon>
        <taxon>Skeletonema</taxon>
        <taxon>Skeletonema marinoi-dohrnii complex</taxon>
    </lineage>
</organism>
<gene>
    <name evidence="2" type="ORF">QTG54_009461</name>
</gene>
<feature type="compositionally biased region" description="Acidic residues" evidence="1">
    <location>
        <begin position="203"/>
        <end position="221"/>
    </location>
</feature>
<reference evidence="2" key="1">
    <citation type="submission" date="2023-06" db="EMBL/GenBank/DDBJ databases">
        <title>Survivors Of The Sea: Transcriptome response of Skeletonema marinoi to long-term dormancy.</title>
        <authorList>
            <person name="Pinder M.I.M."/>
            <person name="Kourtchenko O."/>
            <person name="Robertson E.K."/>
            <person name="Larsson T."/>
            <person name="Maumus F."/>
            <person name="Osuna-Cruz C.M."/>
            <person name="Vancaester E."/>
            <person name="Stenow R."/>
            <person name="Vandepoele K."/>
            <person name="Ploug H."/>
            <person name="Bruchert V."/>
            <person name="Godhe A."/>
            <person name="Topel M."/>
        </authorList>
    </citation>
    <scope>NUCLEOTIDE SEQUENCE</scope>
    <source>
        <strain evidence="2">R05AC</strain>
    </source>
</reference>
<feature type="compositionally biased region" description="Basic and acidic residues" evidence="1">
    <location>
        <begin position="365"/>
        <end position="376"/>
    </location>
</feature>
<evidence type="ECO:0000256" key="1">
    <source>
        <dbReference type="SAM" id="MobiDB-lite"/>
    </source>
</evidence>
<dbReference type="EMBL" id="JATAAI010000017">
    <property type="protein sequence ID" value="KAK1739702.1"/>
    <property type="molecule type" value="Genomic_DNA"/>
</dbReference>
<dbReference type="AlphaFoldDB" id="A0AAD8Y621"/>
<name>A0AAD8Y621_9STRA</name>
<accession>A0AAD8Y621</accession>
<feature type="compositionally biased region" description="Acidic residues" evidence="1">
    <location>
        <begin position="127"/>
        <end position="160"/>
    </location>
</feature>
<feature type="region of interest" description="Disordered" evidence="1">
    <location>
        <begin position="1"/>
        <end position="29"/>
    </location>
</feature>
<feature type="region of interest" description="Disordered" evidence="1">
    <location>
        <begin position="119"/>
        <end position="229"/>
    </location>
</feature>
<comment type="caution">
    <text evidence="2">The sequence shown here is derived from an EMBL/GenBank/DDBJ whole genome shotgun (WGS) entry which is preliminary data.</text>
</comment>
<feature type="compositionally biased region" description="Acidic residues" evidence="1">
    <location>
        <begin position="183"/>
        <end position="195"/>
    </location>
</feature>
<proteinExistence type="predicted"/>
<protein>
    <submittedName>
        <fullName evidence="2">Uncharacterized protein</fullName>
    </submittedName>
</protein>
<dbReference type="Proteomes" id="UP001224775">
    <property type="component" value="Unassembled WGS sequence"/>
</dbReference>
<feature type="compositionally biased region" description="Basic and acidic residues" evidence="1">
    <location>
        <begin position="340"/>
        <end position="357"/>
    </location>
</feature>
<sequence>MKFLKKSSPKVAVAPVEPPAPAESATQSSDTIDVIIQINEKKSADQLIDDVAEEGITIKVNNKAVSLEPSATSEEGQKFVDDLQQAVEEDATKKEEQQQAATSILGKLMFWKATEKSVKEEKKEEIVVEEAQEQEEPVEEKEEAEPAAEAEVEAVTEQEDSGPFGFLQNKLTFWQEEAAKEEKEEEPVSEELTPEEEVKPAEAEAETEAAAETEAVAEAETETEKKEVEDEVFGHKIEVFVDGVAIQTIRLTNSGMDHLKNFIASVQEEARLKGESVAVTKTWLAEKMSEFFESAKEQGNAEVSDETPAPSSVPAPVEEEKVAAEVDTQPSKSSWWPFSKAEEKAEETAVDEVRSETAEGVEVDATEHMREVAEAA</sequence>
<keyword evidence="3" id="KW-1185">Reference proteome</keyword>
<feature type="region of interest" description="Disordered" evidence="1">
    <location>
        <begin position="295"/>
        <end position="376"/>
    </location>
</feature>
<evidence type="ECO:0000313" key="2">
    <source>
        <dbReference type="EMBL" id="KAK1739702.1"/>
    </source>
</evidence>